<dbReference type="PATRIC" id="fig|1423742.4.peg.873"/>
<dbReference type="HAMAP" id="MF_01114">
    <property type="entry name" value="RecX"/>
    <property type="match status" value="1"/>
</dbReference>
<dbReference type="STRING" id="417373.GCA_001570685_00921"/>
<dbReference type="Pfam" id="PF21981">
    <property type="entry name" value="RecX_HTH3"/>
    <property type="match status" value="1"/>
</dbReference>
<evidence type="ECO:0000313" key="11">
    <source>
        <dbReference type="Proteomes" id="UP000051084"/>
    </source>
</evidence>
<evidence type="ECO:0000256" key="4">
    <source>
        <dbReference type="ARBA" id="ARBA00018111"/>
    </source>
</evidence>
<dbReference type="InterPro" id="IPR053924">
    <property type="entry name" value="RecX_HTH_2nd"/>
</dbReference>
<keyword evidence="5 6" id="KW-0963">Cytoplasm</keyword>
<evidence type="ECO:0000256" key="5">
    <source>
        <dbReference type="ARBA" id="ARBA00022490"/>
    </source>
</evidence>
<dbReference type="PANTHER" id="PTHR33602:SF1">
    <property type="entry name" value="REGULATORY PROTEIN RECX FAMILY PROTEIN"/>
    <property type="match status" value="1"/>
</dbReference>
<dbReference type="Proteomes" id="UP000051084">
    <property type="component" value="Unassembled WGS sequence"/>
</dbReference>
<dbReference type="InterPro" id="IPR003783">
    <property type="entry name" value="Regulatory_RecX"/>
</dbReference>
<dbReference type="InterPro" id="IPR053925">
    <property type="entry name" value="RecX_HTH_3rd"/>
</dbReference>
<evidence type="ECO:0000259" key="9">
    <source>
        <dbReference type="Pfam" id="PF21982"/>
    </source>
</evidence>
<name>A0A0R1UUU1_9LACO</name>
<evidence type="ECO:0000256" key="6">
    <source>
        <dbReference type="HAMAP-Rule" id="MF_01114"/>
    </source>
</evidence>
<feature type="domain" description="RecX third three-helical" evidence="8">
    <location>
        <begin position="222"/>
        <end position="267"/>
    </location>
</feature>
<keyword evidence="11" id="KW-1185">Reference proteome</keyword>
<dbReference type="OrthoDB" id="5421057at2"/>
<comment type="subcellular location">
    <subcellularLocation>
        <location evidence="2 6">Cytoplasm</location>
    </subcellularLocation>
</comment>
<accession>A0A0R1UUU1</accession>
<evidence type="ECO:0000313" key="10">
    <source>
        <dbReference type="EMBL" id="KRL95251.1"/>
    </source>
</evidence>
<evidence type="ECO:0000259" key="7">
    <source>
        <dbReference type="Pfam" id="PF02631"/>
    </source>
</evidence>
<sequence length="274" mass="31676">MGRQSVNVMVKKITAIAVQKRPGRYNIFLDGQYELAVAESVLIKYRLMKGMELTPAQIAELKVADQGAKAYQRTLDFLSHQLRTEQEVRQRLAKDEVPADTIDAIIVRLQAEQLLDDQVYADSYVRTVMRTELKGPQIITQKLRQKGVAITKITQALQQFTTEQQVTNVTKLATKLQRRYRKDPQRRQQQKVHQGLLTNGYDGTISNLVLEQLTWQVDSQQQTDLLTQTAQKIWQKNQKYSDSYERTLKTKQALVRKGFDFDDINAWFAENDLD</sequence>
<comment type="function">
    <text evidence="1 6">Modulates RecA activity.</text>
</comment>
<dbReference type="Pfam" id="PF21982">
    <property type="entry name" value="RecX_HTH1"/>
    <property type="match status" value="1"/>
</dbReference>
<dbReference type="Pfam" id="PF02631">
    <property type="entry name" value="RecX_HTH2"/>
    <property type="match status" value="1"/>
</dbReference>
<dbReference type="PANTHER" id="PTHR33602">
    <property type="entry name" value="REGULATORY PROTEIN RECX FAMILY PROTEIN"/>
    <property type="match status" value="1"/>
</dbReference>
<dbReference type="InterPro" id="IPR053926">
    <property type="entry name" value="RecX_HTH_1st"/>
</dbReference>
<dbReference type="GO" id="GO:0006282">
    <property type="term" value="P:regulation of DNA repair"/>
    <property type="evidence" value="ECO:0007669"/>
    <property type="project" value="UniProtKB-UniRule"/>
</dbReference>
<gene>
    <name evidence="6" type="primary">recX</name>
    <name evidence="10" type="ORF">FC21_GL000839</name>
</gene>
<dbReference type="NCBIfam" id="NF010733">
    <property type="entry name" value="PRK14135.1"/>
    <property type="match status" value="1"/>
</dbReference>
<proteinExistence type="inferred from homology"/>
<dbReference type="InterPro" id="IPR036388">
    <property type="entry name" value="WH-like_DNA-bd_sf"/>
</dbReference>
<evidence type="ECO:0000256" key="3">
    <source>
        <dbReference type="ARBA" id="ARBA00009695"/>
    </source>
</evidence>
<feature type="domain" description="RecX second three-helical" evidence="7">
    <location>
        <begin position="116"/>
        <end position="157"/>
    </location>
</feature>
<protein>
    <recommendedName>
        <fullName evidence="4 6">Regulatory protein RecX</fullName>
    </recommendedName>
</protein>
<evidence type="ECO:0000259" key="8">
    <source>
        <dbReference type="Pfam" id="PF21981"/>
    </source>
</evidence>
<comment type="similarity">
    <text evidence="3 6">Belongs to the RecX family.</text>
</comment>
<evidence type="ECO:0000256" key="2">
    <source>
        <dbReference type="ARBA" id="ARBA00004496"/>
    </source>
</evidence>
<dbReference type="Gene3D" id="1.10.10.10">
    <property type="entry name" value="Winged helix-like DNA-binding domain superfamily/Winged helix DNA-binding domain"/>
    <property type="match status" value="4"/>
</dbReference>
<feature type="domain" description="RecX first three-helical" evidence="9">
    <location>
        <begin position="70"/>
        <end position="109"/>
    </location>
</feature>
<dbReference type="AlphaFoldDB" id="A0A0R1UUU1"/>
<reference evidence="10 11" key="1">
    <citation type="journal article" date="2015" name="Genome Announc.">
        <title>Expanding the biotechnology potential of lactobacilli through comparative genomics of 213 strains and associated genera.</title>
        <authorList>
            <person name="Sun Z."/>
            <person name="Harris H.M."/>
            <person name="McCann A."/>
            <person name="Guo C."/>
            <person name="Argimon S."/>
            <person name="Zhang W."/>
            <person name="Yang X."/>
            <person name="Jeffery I.B."/>
            <person name="Cooney J.C."/>
            <person name="Kagawa T.F."/>
            <person name="Liu W."/>
            <person name="Song Y."/>
            <person name="Salvetti E."/>
            <person name="Wrobel A."/>
            <person name="Rasinkangas P."/>
            <person name="Parkhill J."/>
            <person name="Rea M.C."/>
            <person name="O'Sullivan O."/>
            <person name="Ritari J."/>
            <person name="Douillard F.P."/>
            <person name="Paul Ross R."/>
            <person name="Yang R."/>
            <person name="Briner A.E."/>
            <person name="Felis G.E."/>
            <person name="de Vos W.M."/>
            <person name="Barrangou R."/>
            <person name="Klaenhammer T.R."/>
            <person name="Caufield P.W."/>
            <person name="Cui Y."/>
            <person name="Zhang H."/>
            <person name="O'Toole P.W."/>
        </authorList>
    </citation>
    <scope>NUCLEOTIDE SEQUENCE [LARGE SCALE GENOMIC DNA]</scope>
    <source>
        <strain evidence="10 11">DSM 18793</strain>
    </source>
</reference>
<dbReference type="EMBL" id="AZGC01000020">
    <property type="protein sequence ID" value="KRL95251.1"/>
    <property type="molecule type" value="Genomic_DNA"/>
</dbReference>
<organism evidence="10 11">
    <name type="scientific">Limosilactobacillus equigenerosi DSM 18793 = JCM 14505</name>
    <dbReference type="NCBI Taxonomy" id="1423742"/>
    <lineage>
        <taxon>Bacteria</taxon>
        <taxon>Bacillati</taxon>
        <taxon>Bacillota</taxon>
        <taxon>Bacilli</taxon>
        <taxon>Lactobacillales</taxon>
        <taxon>Lactobacillaceae</taxon>
        <taxon>Limosilactobacillus</taxon>
    </lineage>
</organism>
<comment type="caution">
    <text evidence="10">The sequence shown here is derived from an EMBL/GenBank/DDBJ whole genome shotgun (WGS) entry which is preliminary data.</text>
</comment>
<evidence type="ECO:0000256" key="1">
    <source>
        <dbReference type="ARBA" id="ARBA00003529"/>
    </source>
</evidence>
<dbReference type="GO" id="GO:0005737">
    <property type="term" value="C:cytoplasm"/>
    <property type="evidence" value="ECO:0007669"/>
    <property type="project" value="UniProtKB-SubCell"/>
</dbReference>